<sequence length="172" mass="19253">MMQESLPEVALAEKLGSVQAFKGSCSYLVTLYDLSVSRCDTLVMGDQDDIDCYNELQKWCLDVIQCLEQLSTLDTISLLTQWQVIRAALEELYDTCPILACPTKFHSEHVHSSLSSPFQPGVEETLDVIQIALSSRDSVHALLRLDRSDTRAVVNLLDQVSTIMLTTDHITF</sequence>
<accession>A0A165GE84</accession>
<name>A0A165GE84_9APHY</name>
<dbReference type="GeneID" id="63819402"/>
<organism evidence="1 2">
    <name type="scientific">Laetiporus sulphureus 93-53</name>
    <dbReference type="NCBI Taxonomy" id="1314785"/>
    <lineage>
        <taxon>Eukaryota</taxon>
        <taxon>Fungi</taxon>
        <taxon>Dikarya</taxon>
        <taxon>Basidiomycota</taxon>
        <taxon>Agaricomycotina</taxon>
        <taxon>Agaricomycetes</taxon>
        <taxon>Polyporales</taxon>
        <taxon>Laetiporus</taxon>
    </lineage>
</organism>
<dbReference type="RefSeq" id="XP_040767965.1">
    <property type="nucleotide sequence ID" value="XM_040902371.1"/>
</dbReference>
<dbReference type="InParanoid" id="A0A165GE84"/>
<evidence type="ECO:0000313" key="2">
    <source>
        <dbReference type="Proteomes" id="UP000076871"/>
    </source>
</evidence>
<gene>
    <name evidence="1" type="ORF">LAESUDRAFT_416368</name>
</gene>
<evidence type="ECO:0000313" key="1">
    <source>
        <dbReference type="EMBL" id="KZT10225.1"/>
    </source>
</evidence>
<dbReference type="Proteomes" id="UP000076871">
    <property type="component" value="Unassembled WGS sequence"/>
</dbReference>
<keyword evidence="2" id="KW-1185">Reference proteome</keyword>
<dbReference type="AlphaFoldDB" id="A0A165GE84"/>
<protein>
    <submittedName>
        <fullName evidence="1">Uncharacterized protein</fullName>
    </submittedName>
</protein>
<proteinExistence type="predicted"/>
<dbReference type="EMBL" id="KV427609">
    <property type="protein sequence ID" value="KZT10225.1"/>
    <property type="molecule type" value="Genomic_DNA"/>
</dbReference>
<reference evidence="1 2" key="1">
    <citation type="journal article" date="2016" name="Mol. Biol. Evol.">
        <title>Comparative Genomics of Early-Diverging Mushroom-Forming Fungi Provides Insights into the Origins of Lignocellulose Decay Capabilities.</title>
        <authorList>
            <person name="Nagy L.G."/>
            <person name="Riley R."/>
            <person name="Tritt A."/>
            <person name="Adam C."/>
            <person name="Daum C."/>
            <person name="Floudas D."/>
            <person name="Sun H."/>
            <person name="Yadav J.S."/>
            <person name="Pangilinan J."/>
            <person name="Larsson K.H."/>
            <person name="Matsuura K."/>
            <person name="Barry K."/>
            <person name="Labutti K."/>
            <person name="Kuo R."/>
            <person name="Ohm R.A."/>
            <person name="Bhattacharya S.S."/>
            <person name="Shirouzu T."/>
            <person name="Yoshinaga Y."/>
            <person name="Martin F.M."/>
            <person name="Grigoriev I.V."/>
            <person name="Hibbett D.S."/>
        </authorList>
    </citation>
    <scope>NUCLEOTIDE SEQUENCE [LARGE SCALE GENOMIC DNA]</scope>
    <source>
        <strain evidence="1 2">93-53</strain>
    </source>
</reference>